<dbReference type="PROSITE" id="PS51674">
    <property type="entry name" value="4FE4S_WBL"/>
    <property type="match status" value="1"/>
</dbReference>
<dbReference type="InterPro" id="IPR003482">
    <property type="entry name" value="Whib"/>
</dbReference>
<keyword evidence="14" id="KW-1185">Reference proteome</keyword>
<evidence type="ECO:0000256" key="3">
    <source>
        <dbReference type="ARBA" id="ARBA00022485"/>
    </source>
</evidence>
<comment type="PTM">
    <text evidence="11">Upon Fe-S cluster removal intramolecular disulfide bonds are formed.</text>
</comment>
<comment type="PTM">
    <text evidence="11">The Fe-S cluster can be nitrosylated by nitric oxide (NO).</text>
</comment>
<dbReference type="Proteomes" id="UP000467252">
    <property type="component" value="Chromosome"/>
</dbReference>
<dbReference type="GO" id="GO:0051539">
    <property type="term" value="F:4 iron, 4 sulfur cluster binding"/>
    <property type="evidence" value="ECO:0007669"/>
    <property type="project" value="UniProtKB-UniRule"/>
</dbReference>
<keyword evidence="11" id="KW-0963">Cytoplasm</keyword>
<keyword evidence="3 11" id="KW-0004">4Fe-4S</keyword>
<accession>A0A7I7UPJ4</accession>
<evidence type="ECO:0000313" key="14">
    <source>
        <dbReference type="Proteomes" id="UP000467252"/>
    </source>
</evidence>
<dbReference type="Pfam" id="PF02467">
    <property type="entry name" value="Whib"/>
    <property type="match status" value="1"/>
</dbReference>
<evidence type="ECO:0000256" key="1">
    <source>
        <dbReference type="ARBA" id="ARBA00004496"/>
    </source>
</evidence>
<evidence type="ECO:0000259" key="12">
    <source>
        <dbReference type="PROSITE" id="PS51674"/>
    </source>
</evidence>
<dbReference type="GO" id="GO:0046872">
    <property type="term" value="F:metal ion binding"/>
    <property type="evidence" value="ECO:0007669"/>
    <property type="project" value="UniProtKB-KW"/>
</dbReference>
<keyword evidence="4 11" id="KW-0479">Metal-binding</keyword>
<comment type="subcellular location">
    <subcellularLocation>
        <location evidence="1 11">Cytoplasm</location>
    </subcellularLocation>
</comment>
<evidence type="ECO:0000256" key="2">
    <source>
        <dbReference type="ARBA" id="ARBA00006597"/>
    </source>
</evidence>
<dbReference type="GO" id="GO:0003677">
    <property type="term" value="F:DNA binding"/>
    <property type="evidence" value="ECO:0007669"/>
    <property type="project" value="UniProtKB-UniRule"/>
</dbReference>
<dbReference type="AlphaFoldDB" id="A0A7I7UPJ4"/>
<protein>
    <recommendedName>
        <fullName evidence="11">Transcriptional regulator WhiB</fullName>
    </recommendedName>
</protein>
<dbReference type="GO" id="GO:0045454">
    <property type="term" value="P:cell redox homeostasis"/>
    <property type="evidence" value="ECO:0007669"/>
    <property type="project" value="TreeGrafter"/>
</dbReference>
<feature type="binding site" evidence="11">
    <location>
        <position position="66"/>
    </location>
    <ligand>
        <name>[4Fe-4S] cluster</name>
        <dbReference type="ChEBI" id="CHEBI:49883"/>
    </ligand>
</feature>
<keyword evidence="7 11" id="KW-0805">Transcription regulation</keyword>
<dbReference type="HAMAP" id="MF_01479">
    <property type="entry name" value="WhiB"/>
    <property type="match status" value="1"/>
</dbReference>
<feature type="binding site" evidence="11">
    <location>
        <position position="41"/>
    </location>
    <ligand>
        <name>[4Fe-4S] cluster</name>
        <dbReference type="ChEBI" id="CHEBI:49883"/>
    </ligand>
</feature>
<dbReference type="PANTHER" id="PTHR38839">
    <property type="entry name" value="TRANSCRIPTIONAL REGULATOR WHID-RELATED"/>
    <property type="match status" value="1"/>
</dbReference>
<reference evidence="13 14" key="1">
    <citation type="journal article" date="2019" name="Emerg. Microbes Infect.">
        <title>Comprehensive subspecies identification of 175 nontuberculous mycobacteria species based on 7547 genomic profiles.</title>
        <authorList>
            <person name="Matsumoto Y."/>
            <person name="Kinjo T."/>
            <person name="Motooka D."/>
            <person name="Nabeya D."/>
            <person name="Jung N."/>
            <person name="Uechi K."/>
            <person name="Horii T."/>
            <person name="Iida T."/>
            <person name="Fujita J."/>
            <person name="Nakamura S."/>
        </authorList>
    </citation>
    <scope>NUCLEOTIDE SEQUENCE [LARGE SCALE GENOMIC DNA]</scope>
    <source>
        <strain evidence="13 14">JCM 6370</strain>
    </source>
</reference>
<comment type="cofactor">
    <cofactor evidence="11">
        <name>[4Fe-4S] cluster</name>
        <dbReference type="ChEBI" id="CHEBI:49883"/>
    </cofactor>
    <text evidence="11">Binds 1 [4Fe-4S] cluster per subunit. Following nitrosylation of the [4Fe-4S] cluster binds 1 [4Fe-8(NO)] cluster per subunit.</text>
</comment>
<gene>
    <name evidence="11" type="primary">whiB</name>
    <name evidence="13" type="ORF">MPUL_41080</name>
</gene>
<dbReference type="GO" id="GO:0047134">
    <property type="term" value="F:protein-disulfide reductase [NAD(P)H] activity"/>
    <property type="evidence" value="ECO:0007669"/>
    <property type="project" value="TreeGrafter"/>
</dbReference>
<keyword evidence="6 11" id="KW-0411">Iron-sulfur</keyword>
<evidence type="ECO:0000313" key="13">
    <source>
        <dbReference type="EMBL" id="BBY82950.1"/>
    </source>
</evidence>
<feature type="binding site" evidence="11">
    <location>
        <position position="75"/>
    </location>
    <ligand>
        <name>[4Fe-4S] cluster</name>
        <dbReference type="ChEBI" id="CHEBI:49883"/>
    </ligand>
</feature>
<evidence type="ECO:0000256" key="5">
    <source>
        <dbReference type="ARBA" id="ARBA00023004"/>
    </source>
</evidence>
<proteinExistence type="inferred from homology"/>
<comment type="similarity">
    <text evidence="2 11">Belongs to the WhiB family.</text>
</comment>
<evidence type="ECO:0000256" key="6">
    <source>
        <dbReference type="ARBA" id="ARBA00023014"/>
    </source>
</evidence>
<evidence type="ECO:0000256" key="7">
    <source>
        <dbReference type="ARBA" id="ARBA00023015"/>
    </source>
</evidence>
<sequence length="104" mass="11656">MYGLRRRKGRLRLDLTIDQLEAALGIQRPSPPPTWIQRAACRGVDPEVFFPDCGDSRSAQAAKAICDRCSVADACLAYAMKRSELFGVWGGKTRRERMVLARQT</sequence>
<evidence type="ECO:0000256" key="4">
    <source>
        <dbReference type="ARBA" id="ARBA00022723"/>
    </source>
</evidence>
<evidence type="ECO:0000256" key="10">
    <source>
        <dbReference type="ARBA" id="ARBA00023163"/>
    </source>
</evidence>
<dbReference type="GO" id="GO:0005737">
    <property type="term" value="C:cytoplasm"/>
    <property type="evidence" value="ECO:0007669"/>
    <property type="project" value="UniProtKB-SubCell"/>
</dbReference>
<keyword evidence="5 11" id="KW-0408">Iron</keyword>
<name>A0A7I7UPJ4_MYCPV</name>
<evidence type="ECO:0000256" key="8">
    <source>
        <dbReference type="ARBA" id="ARBA00023125"/>
    </source>
</evidence>
<keyword evidence="9 11" id="KW-1015">Disulfide bond</keyword>
<dbReference type="InterPro" id="IPR034768">
    <property type="entry name" value="4FE4S_WBL"/>
</dbReference>
<evidence type="ECO:0000256" key="11">
    <source>
        <dbReference type="HAMAP-Rule" id="MF_01479"/>
    </source>
</evidence>
<keyword evidence="10 11" id="KW-0804">Transcription</keyword>
<evidence type="ECO:0000256" key="9">
    <source>
        <dbReference type="ARBA" id="ARBA00023157"/>
    </source>
</evidence>
<feature type="domain" description="4Fe-4S Wbl-type" evidence="12">
    <location>
        <begin position="40"/>
        <end position="99"/>
    </location>
</feature>
<dbReference type="GO" id="GO:0045892">
    <property type="term" value="P:negative regulation of DNA-templated transcription"/>
    <property type="evidence" value="ECO:0007669"/>
    <property type="project" value="TreeGrafter"/>
</dbReference>
<dbReference type="EMBL" id="AP022599">
    <property type="protein sequence ID" value="BBY82950.1"/>
    <property type="molecule type" value="Genomic_DNA"/>
</dbReference>
<feature type="binding site" evidence="11">
    <location>
        <position position="69"/>
    </location>
    <ligand>
        <name>[4Fe-4S] cluster</name>
        <dbReference type="ChEBI" id="CHEBI:49883"/>
    </ligand>
</feature>
<comment type="function">
    <text evidence="11">Acts as a transcriptional regulator. Probably redox-responsive. The apo- but not holo-form probably binds DNA.</text>
</comment>
<dbReference type="GO" id="GO:0035731">
    <property type="term" value="F:dinitrosyl-iron complex binding"/>
    <property type="evidence" value="ECO:0007669"/>
    <property type="project" value="UniProtKB-UniRule"/>
</dbReference>
<keyword evidence="8 11" id="KW-0238">DNA-binding</keyword>
<organism evidence="13 14">
    <name type="scientific">Mycolicibacterium pulveris</name>
    <name type="common">Mycobacterium pulveris</name>
    <dbReference type="NCBI Taxonomy" id="36813"/>
    <lineage>
        <taxon>Bacteria</taxon>
        <taxon>Bacillati</taxon>
        <taxon>Actinomycetota</taxon>
        <taxon>Actinomycetes</taxon>
        <taxon>Mycobacteriales</taxon>
        <taxon>Mycobacteriaceae</taxon>
        <taxon>Mycolicibacterium</taxon>
    </lineage>
</organism>